<dbReference type="CDD" id="cd02440">
    <property type="entry name" value="AdoMet_MTases"/>
    <property type="match status" value="1"/>
</dbReference>
<keyword evidence="1 5" id="KW-0489">Methyltransferase</keyword>
<comment type="function">
    <text evidence="5">O-methyltransferase that catalyzes the 2 O-methylation steps in the ubiquinone biosynthetic pathway.</text>
</comment>
<dbReference type="Gene3D" id="3.40.50.150">
    <property type="entry name" value="Vaccinia Virus protein VP39"/>
    <property type="match status" value="1"/>
</dbReference>
<comment type="similarity">
    <text evidence="5">Belongs to the methyltransferase superfamily. UbiG/COQ3 family.</text>
</comment>
<comment type="catalytic activity">
    <reaction evidence="5">
        <text>a 3-(all-trans-polyprenyl)benzene-1,2-diol + S-adenosyl-L-methionine = a 2-methoxy-6-(all-trans-polyprenyl)phenol + S-adenosyl-L-homocysteine + H(+)</text>
        <dbReference type="Rhea" id="RHEA:31411"/>
        <dbReference type="Rhea" id="RHEA-COMP:9550"/>
        <dbReference type="Rhea" id="RHEA-COMP:9551"/>
        <dbReference type="ChEBI" id="CHEBI:15378"/>
        <dbReference type="ChEBI" id="CHEBI:57856"/>
        <dbReference type="ChEBI" id="CHEBI:59789"/>
        <dbReference type="ChEBI" id="CHEBI:62729"/>
        <dbReference type="ChEBI" id="CHEBI:62731"/>
        <dbReference type="EC" id="2.1.1.222"/>
    </reaction>
</comment>
<dbReference type="GO" id="GO:0102208">
    <property type="term" value="F:2-polyprenyl-6-hydroxyphenol methylase activity"/>
    <property type="evidence" value="ECO:0007669"/>
    <property type="project" value="UniProtKB-EC"/>
</dbReference>
<dbReference type="InterPro" id="IPR029063">
    <property type="entry name" value="SAM-dependent_MTases_sf"/>
</dbReference>
<feature type="binding site" evidence="5">
    <location>
        <position position="98"/>
    </location>
    <ligand>
        <name>S-adenosyl-L-methionine</name>
        <dbReference type="ChEBI" id="CHEBI:59789"/>
    </ligand>
</feature>
<dbReference type="PANTHER" id="PTHR43464">
    <property type="entry name" value="METHYLTRANSFERASE"/>
    <property type="match status" value="1"/>
</dbReference>
<dbReference type="PANTHER" id="PTHR43464:SF19">
    <property type="entry name" value="UBIQUINONE BIOSYNTHESIS O-METHYLTRANSFERASE, MITOCHONDRIAL"/>
    <property type="match status" value="1"/>
</dbReference>
<reference evidence="6 7" key="1">
    <citation type="submission" date="2017-08" db="EMBL/GenBank/DDBJ databases">
        <title>Complete genome sequence of Gluconacetobacter saccharivorans CV1 isolated from Fermented Vinegar.</title>
        <authorList>
            <person name="Kim S.-Y."/>
        </authorList>
    </citation>
    <scope>NUCLEOTIDE SEQUENCE [LARGE SCALE GENOMIC DNA]</scope>
    <source>
        <strain evidence="6 7">CV1</strain>
    </source>
</reference>
<keyword evidence="6" id="KW-0830">Ubiquinone</keyword>
<feature type="binding site" evidence="5">
    <location>
        <position position="52"/>
    </location>
    <ligand>
        <name>S-adenosyl-L-methionine</name>
        <dbReference type="ChEBI" id="CHEBI:59789"/>
    </ligand>
</feature>
<organism evidence="6 7">
    <name type="scientific">Komagataeibacter saccharivorans</name>
    <dbReference type="NCBI Taxonomy" id="265959"/>
    <lineage>
        <taxon>Bacteria</taxon>
        <taxon>Pseudomonadati</taxon>
        <taxon>Pseudomonadota</taxon>
        <taxon>Alphaproteobacteria</taxon>
        <taxon>Acetobacterales</taxon>
        <taxon>Acetobacteraceae</taxon>
        <taxon>Komagataeibacter</taxon>
    </lineage>
</organism>
<evidence type="ECO:0000256" key="4">
    <source>
        <dbReference type="ARBA" id="ARBA00022691"/>
    </source>
</evidence>
<feature type="binding site" evidence="5">
    <location>
        <position position="146"/>
    </location>
    <ligand>
        <name>S-adenosyl-L-methionine</name>
        <dbReference type="ChEBI" id="CHEBI:59789"/>
    </ligand>
</feature>
<feature type="binding site" evidence="5">
    <location>
        <position position="77"/>
    </location>
    <ligand>
        <name>S-adenosyl-L-methionine</name>
        <dbReference type="ChEBI" id="CHEBI:59789"/>
    </ligand>
</feature>
<dbReference type="AlphaFoldDB" id="A0A347WE39"/>
<dbReference type="GO" id="GO:0010420">
    <property type="term" value="F:polyprenyldihydroxybenzoate methyltransferase activity"/>
    <property type="evidence" value="ECO:0007669"/>
    <property type="project" value="InterPro"/>
</dbReference>
<dbReference type="EMBL" id="CP023036">
    <property type="protein sequence ID" value="AXY23132.1"/>
    <property type="molecule type" value="Genomic_DNA"/>
</dbReference>
<evidence type="ECO:0000256" key="1">
    <source>
        <dbReference type="ARBA" id="ARBA00022603"/>
    </source>
</evidence>
<evidence type="ECO:0000313" key="6">
    <source>
        <dbReference type="EMBL" id="AXY23132.1"/>
    </source>
</evidence>
<dbReference type="NCBIfam" id="TIGR01983">
    <property type="entry name" value="UbiG"/>
    <property type="match status" value="1"/>
</dbReference>
<dbReference type="HAMAP" id="MF_00472">
    <property type="entry name" value="UbiG"/>
    <property type="match status" value="1"/>
</dbReference>
<comment type="pathway">
    <text evidence="5">Cofactor biosynthesis; ubiquinone biosynthesis.</text>
</comment>
<sequence length="255" mass="27338">MKGGATMQHHDSTVLSADSVAPDEIAHFSDLAARWWDPSGPMRPLHAMNDLRIQWSLRHLVAPEDAQGARRTLLDIGCGAGLASEAFARAGFDVTGIDAAQAAITAGRLHLRQHPLPASAGPLAYRCGSAEELVAENARFDAISALEVIEHVTDPAAFLRMLGSLLRPGGVMVVSTMNRTWRSLAMAKIGAEYVLRLLPVGTHDWRKFITPAELGQYAAAAGLRVTDVAGMVPGLGGWRESRDMAVNYIAALVRD</sequence>
<evidence type="ECO:0000313" key="7">
    <source>
        <dbReference type="Proteomes" id="UP000264120"/>
    </source>
</evidence>
<protein>
    <recommendedName>
        <fullName evidence="5">Ubiquinone biosynthesis O-methyltransferase</fullName>
    </recommendedName>
    <alternativeName>
        <fullName evidence="5">2-polyprenyl-6-hydroxyphenol methylase</fullName>
        <ecNumber evidence="5">2.1.1.222</ecNumber>
    </alternativeName>
    <alternativeName>
        <fullName evidence="5">3-demethylubiquinone 3-O-methyltransferase</fullName>
        <ecNumber evidence="5">2.1.1.64</ecNumber>
    </alternativeName>
</protein>
<dbReference type="UniPathway" id="UPA00232"/>
<dbReference type="InterPro" id="IPR010233">
    <property type="entry name" value="UbiG_MeTrfase"/>
</dbReference>
<dbReference type="KEGG" id="ksc:CD178_02383"/>
<name>A0A347WE39_9PROT</name>
<evidence type="ECO:0000256" key="5">
    <source>
        <dbReference type="HAMAP-Rule" id="MF_00472"/>
    </source>
</evidence>
<proteinExistence type="inferred from homology"/>
<evidence type="ECO:0000256" key="3">
    <source>
        <dbReference type="ARBA" id="ARBA00022688"/>
    </source>
</evidence>
<keyword evidence="3 5" id="KW-0831">Ubiquinone biosynthesis</keyword>
<dbReference type="SUPFAM" id="SSF53335">
    <property type="entry name" value="S-adenosyl-L-methionine-dependent methyltransferases"/>
    <property type="match status" value="1"/>
</dbReference>
<keyword evidence="2 5" id="KW-0808">Transferase</keyword>
<comment type="catalytic activity">
    <reaction evidence="5">
        <text>a 3-demethylubiquinol + S-adenosyl-L-methionine = a ubiquinol + S-adenosyl-L-homocysteine + H(+)</text>
        <dbReference type="Rhea" id="RHEA:44380"/>
        <dbReference type="Rhea" id="RHEA-COMP:9566"/>
        <dbReference type="Rhea" id="RHEA-COMP:10914"/>
        <dbReference type="ChEBI" id="CHEBI:15378"/>
        <dbReference type="ChEBI" id="CHEBI:17976"/>
        <dbReference type="ChEBI" id="CHEBI:57856"/>
        <dbReference type="ChEBI" id="CHEBI:59789"/>
        <dbReference type="ChEBI" id="CHEBI:84422"/>
        <dbReference type="EC" id="2.1.1.64"/>
    </reaction>
</comment>
<keyword evidence="7" id="KW-1185">Reference proteome</keyword>
<keyword evidence="4 5" id="KW-0949">S-adenosyl-L-methionine</keyword>
<dbReference type="EC" id="2.1.1.222" evidence="5"/>
<dbReference type="GO" id="GO:0032259">
    <property type="term" value="P:methylation"/>
    <property type="evidence" value="ECO:0007669"/>
    <property type="project" value="UniProtKB-KW"/>
</dbReference>
<dbReference type="Proteomes" id="UP000264120">
    <property type="component" value="Chromosome"/>
</dbReference>
<accession>A0A347WE39</accession>
<dbReference type="Pfam" id="PF13489">
    <property type="entry name" value="Methyltransf_23"/>
    <property type="match status" value="1"/>
</dbReference>
<dbReference type="EC" id="2.1.1.64" evidence="5"/>
<evidence type="ECO:0000256" key="2">
    <source>
        <dbReference type="ARBA" id="ARBA00022679"/>
    </source>
</evidence>
<gene>
    <name evidence="6" type="primary">ubiG_2</name>
    <name evidence="5" type="synonym">ubiG</name>
    <name evidence="6" type="ORF">CD178_02383</name>
</gene>
<dbReference type="GO" id="GO:0061542">
    <property type="term" value="F:3-demethylubiquinol 3-O-methyltransferase activity"/>
    <property type="evidence" value="ECO:0007669"/>
    <property type="project" value="UniProtKB-UniRule"/>
</dbReference>